<gene>
    <name evidence="1" type="ORF">DLK05_09065</name>
</gene>
<dbReference type="OrthoDB" id="1121754at2"/>
<keyword evidence="2" id="KW-1185">Reference proteome</keyword>
<dbReference type="RefSeq" id="WP_127343663.1">
    <property type="nucleotide sequence ID" value="NZ_RJJX01000010.1"/>
</dbReference>
<dbReference type="EMBL" id="RJJX01000010">
    <property type="protein sequence ID" value="RUT78218.1"/>
    <property type="molecule type" value="Genomic_DNA"/>
</dbReference>
<organism evidence="1 2">
    <name type="scientific">Ancylomarina longa</name>
    <dbReference type="NCBI Taxonomy" id="2487017"/>
    <lineage>
        <taxon>Bacteria</taxon>
        <taxon>Pseudomonadati</taxon>
        <taxon>Bacteroidota</taxon>
        <taxon>Bacteroidia</taxon>
        <taxon>Marinilabiliales</taxon>
        <taxon>Marinifilaceae</taxon>
        <taxon>Ancylomarina</taxon>
    </lineage>
</organism>
<sequence>MLEELIKNTKNYFWDMNKDGDIILGCSDIEPKAKIIFTLTDNWVNLAPIVEEIPGSYVGHPHNYLKNTKEYKQVVKLMELVKSYLENEPTLDRDLTLKNTMKFIQKHYLK</sequence>
<evidence type="ECO:0000313" key="2">
    <source>
        <dbReference type="Proteomes" id="UP000282985"/>
    </source>
</evidence>
<accession>A0A434AUS0</accession>
<name>A0A434AUS0_9BACT</name>
<dbReference type="AlphaFoldDB" id="A0A434AUS0"/>
<protein>
    <submittedName>
        <fullName evidence="1">Uncharacterized protein</fullName>
    </submittedName>
</protein>
<evidence type="ECO:0000313" key="1">
    <source>
        <dbReference type="EMBL" id="RUT78218.1"/>
    </source>
</evidence>
<comment type="caution">
    <text evidence="1">The sequence shown here is derived from an EMBL/GenBank/DDBJ whole genome shotgun (WGS) entry which is preliminary data.</text>
</comment>
<reference evidence="1 2" key="1">
    <citation type="submission" date="2018-11" db="EMBL/GenBank/DDBJ databases">
        <title>Parancylomarina longa gen. nov., sp. nov., isolated from sediments of southern Okinawa.</title>
        <authorList>
            <person name="Fu T."/>
        </authorList>
    </citation>
    <scope>NUCLEOTIDE SEQUENCE [LARGE SCALE GENOMIC DNA]</scope>
    <source>
        <strain evidence="1 2">T3-2 S1-C</strain>
    </source>
</reference>
<dbReference type="Proteomes" id="UP000282985">
    <property type="component" value="Unassembled WGS sequence"/>
</dbReference>
<proteinExistence type="predicted"/>